<dbReference type="GO" id="GO:1901135">
    <property type="term" value="P:carbohydrate derivative metabolic process"/>
    <property type="evidence" value="ECO:0007669"/>
    <property type="project" value="InterPro"/>
</dbReference>
<evidence type="ECO:0000256" key="4">
    <source>
        <dbReference type="ARBA" id="ARBA00029292"/>
    </source>
</evidence>
<dbReference type="GO" id="GO:0005886">
    <property type="term" value="C:plasma membrane"/>
    <property type="evidence" value="ECO:0007669"/>
    <property type="project" value="TreeGrafter"/>
</dbReference>
<gene>
    <name evidence="6" type="ORF">Xinn_03640</name>
    <name evidence="7" type="ORF">XIS1_160005</name>
</gene>
<dbReference type="SUPFAM" id="SSF53697">
    <property type="entry name" value="SIS domain"/>
    <property type="match status" value="1"/>
</dbReference>
<organism evidence="7 8">
    <name type="scientific">Xenorhabdus innexi</name>
    <dbReference type="NCBI Taxonomy" id="290109"/>
    <lineage>
        <taxon>Bacteria</taxon>
        <taxon>Pseudomonadati</taxon>
        <taxon>Pseudomonadota</taxon>
        <taxon>Gammaproteobacteria</taxon>
        <taxon>Enterobacterales</taxon>
        <taxon>Morganellaceae</taxon>
        <taxon>Xenorhabdus</taxon>
    </lineage>
</organism>
<dbReference type="Proteomes" id="UP000224871">
    <property type="component" value="Unassembled WGS sequence"/>
</dbReference>
<reference evidence="6 9" key="3">
    <citation type="journal article" date="2017" name="Nat. Microbiol.">
        <title>Natural product diversity associated with the nematode symbionts Photorhabdus and Xenorhabdus.</title>
        <authorList>
            <person name="Tobias N.J."/>
            <person name="Wolff H."/>
            <person name="Djahanschiri B."/>
            <person name="Grundmann F."/>
            <person name="Kronenwerth M."/>
            <person name="Shi Y.M."/>
            <person name="Simonyi S."/>
            <person name="Grun P."/>
            <person name="Shapiro-Ilan D."/>
            <person name="Pidot S.J."/>
            <person name="Stinear T.P."/>
            <person name="Ebersberger I."/>
            <person name="Bode H.B."/>
        </authorList>
    </citation>
    <scope>NUCLEOTIDE SEQUENCE [LARGE SCALE GENOMIC DNA]</scope>
    <source>
        <strain evidence="6 9">DSM 16336</strain>
    </source>
</reference>
<dbReference type="InterPro" id="IPR035466">
    <property type="entry name" value="GlmS/AgaS_SIS"/>
</dbReference>
<reference evidence="7" key="2">
    <citation type="submission" date="2016-12" db="EMBL/GenBank/DDBJ databases">
        <authorList>
            <person name="Song W.-J."/>
            <person name="Kurnit D.M."/>
        </authorList>
    </citation>
    <scope>NUCLEOTIDE SEQUENCE [LARGE SCALE GENOMIC DNA]</scope>
    <source>
        <strain evidence="7">HGB1681</strain>
    </source>
</reference>
<dbReference type="GO" id="GO:0016853">
    <property type="term" value="F:isomerase activity"/>
    <property type="evidence" value="ECO:0007669"/>
    <property type="project" value="UniProtKB-KW"/>
</dbReference>
<feature type="domain" description="SIS" evidence="5">
    <location>
        <begin position="50"/>
        <end position="225"/>
    </location>
</feature>
<accession>A0A1N6MUV1</accession>
<reference evidence="8" key="1">
    <citation type="submission" date="2016-12" db="EMBL/GenBank/DDBJ databases">
        <authorList>
            <person name="Gaudriault S."/>
        </authorList>
    </citation>
    <scope>NUCLEOTIDE SEQUENCE [LARGE SCALE GENOMIC DNA]</scope>
    <source>
        <strain evidence="8">HGB1681 (deposited as PTA-6826 in the American Type Culture Collection)</strain>
    </source>
</reference>
<proteinExistence type="inferred from homology"/>
<dbReference type="InterPro" id="IPR046348">
    <property type="entry name" value="SIS_dom_sf"/>
</dbReference>
<dbReference type="CDD" id="cd05010">
    <property type="entry name" value="SIS_AgaS_like"/>
    <property type="match status" value="1"/>
</dbReference>
<dbReference type="Gene3D" id="3.40.50.10490">
    <property type="entry name" value="Glucose-6-phosphate isomerase like protein, domain 1"/>
    <property type="match status" value="2"/>
</dbReference>
<evidence type="ECO:0000313" key="8">
    <source>
        <dbReference type="Proteomes" id="UP000196435"/>
    </source>
</evidence>
<evidence type="ECO:0000313" key="9">
    <source>
        <dbReference type="Proteomes" id="UP000224871"/>
    </source>
</evidence>
<dbReference type="PANTHER" id="PTHR32502">
    <property type="entry name" value="N-ACETYLGALACTOSAMINE PERMEASE II COMPONENT-RELATED"/>
    <property type="match status" value="1"/>
</dbReference>
<dbReference type="GO" id="GO:0097367">
    <property type="term" value="F:carbohydrate derivative binding"/>
    <property type="evidence" value="ECO:0007669"/>
    <property type="project" value="InterPro"/>
</dbReference>
<comment type="similarity">
    <text evidence="1">Belongs to the SIS family. AgaS subfamily.</text>
</comment>
<evidence type="ECO:0000313" key="7">
    <source>
        <dbReference type="EMBL" id="SIP72636.1"/>
    </source>
</evidence>
<dbReference type="EMBL" id="NIBU01000078">
    <property type="protein sequence ID" value="PHM29986.1"/>
    <property type="molecule type" value="Genomic_DNA"/>
</dbReference>
<keyword evidence="6" id="KW-0413">Isomerase</keyword>
<dbReference type="PROSITE" id="PS51464">
    <property type="entry name" value="SIS"/>
    <property type="match status" value="2"/>
</dbReference>
<dbReference type="InterPro" id="IPR001347">
    <property type="entry name" value="SIS_dom"/>
</dbReference>
<name>A0A1N6MUV1_9GAMM</name>
<evidence type="ECO:0000259" key="5">
    <source>
        <dbReference type="PROSITE" id="PS51464"/>
    </source>
</evidence>
<dbReference type="CDD" id="cd05008">
    <property type="entry name" value="SIS_GlmS_GlmD_1"/>
    <property type="match status" value="1"/>
</dbReference>
<feature type="domain" description="SIS" evidence="5">
    <location>
        <begin position="241"/>
        <end position="382"/>
    </location>
</feature>
<keyword evidence="9" id="KW-1185">Reference proteome</keyword>
<dbReference type="GO" id="GO:0009401">
    <property type="term" value="P:phosphoenolpyruvate-dependent sugar phosphotransferase system"/>
    <property type="evidence" value="ECO:0007669"/>
    <property type="project" value="TreeGrafter"/>
</dbReference>
<dbReference type="InterPro" id="IPR035464">
    <property type="entry name" value="SIS_AgaS"/>
</dbReference>
<evidence type="ECO:0000256" key="3">
    <source>
        <dbReference type="ARBA" id="ARBA00022801"/>
    </source>
</evidence>
<evidence type="ECO:0000313" key="6">
    <source>
        <dbReference type="EMBL" id="PHM29986.1"/>
    </source>
</evidence>
<protein>
    <submittedName>
        <fullName evidence="6">Tagatose-6-phosphate ketose isomerase</fullName>
    </submittedName>
</protein>
<keyword evidence="2" id="KW-0677">Repeat</keyword>
<dbReference type="PANTHER" id="PTHR32502:SF3">
    <property type="entry name" value="D-GALACTOSAMINE-6-PHOSPHATE DEAMINASE AGAS-RELATED"/>
    <property type="match status" value="1"/>
</dbReference>
<sequence>MMTVFFPYSSQWLTEHQAHNTAEEIQNQPGLWRTLYQELQQSQPYWQPFLQQLLIKPDLQIILCGAGSSAFVGKAVTPCLREIWLSGAKFSDEKPDDSKKYRPDIQAVASTDIVPAPRKYLDIHKPTLLVSYARSGNSPESIAVIKLADSLLDECHHLILTCNPAGELARYTEHSPHVCSLIMPEGANDRSFAMTSSFSCMAMATLLLLGDINCDITKQKEALEKVAALCETQASEWQPLLRQTIGQGFKRMIALGTAGFAGIAEEGALKMLELTAGRIATRYDSCMGVRHGPKFMIDHDTLVVVMLSADPHCRQYDIDLLNELRRDGLAKQIIVLSSLPYPESLEIPADLSDSWLIFPYLLFFQILGFETSLTLGLSPDNPCPTGEVNRVVKGVQIYPYIKSE</sequence>
<dbReference type="AlphaFoldDB" id="A0A1N6MUV1"/>
<dbReference type="Proteomes" id="UP000196435">
    <property type="component" value="Unassembled WGS sequence"/>
</dbReference>
<dbReference type="InterPro" id="IPR050303">
    <property type="entry name" value="GatZ_KbaZ_carbometab"/>
</dbReference>
<keyword evidence="3" id="KW-0378">Hydrolase</keyword>
<evidence type="ECO:0000256" key="2">
    <source>
        <dbReference type="ARBA" id="ARBA00022737"/>
    </source>
</evidence>
<dbReference type="EMBL" id="FTLG01000068">
    <property type="protein sequence ID" value="SIP72636.1"/>
    <property type="molecule type" value="Genomic_DNA"/>
</dbReference>
<evidence type="ECO:0000256" key="1">
    <source>
        <dbReference type="ARBA" id="ARBA00007748"/>
    </source>
</evidence>
<comment type="catalytic activity">
    <reaction evidence="4">
        <text>D-galactosamine 6-phosphate + H2O = D-tagatopyranose 1-phosphate + NH4(+)</text>
        <dbReference type="Rhea" id="RHEA:47680"/>
        <dbReference type="ChEBI" id="CHEBI:15377"/>
        <dbReference type="ChEBI" id="CHEBI:28938"/>
        <dbReference type="ChEBI" id="CHEBI:71674"/>
        <dbReference type="ChEBI" id="CHEBI:138150"/>
    </reaction>
</comment>
<dbReference type="GO" id="GO:0016787">
    <property type="term" value="F:hydrolase activity"/>
    <property type="evidence" value="ECO:0007669"/>
    <property type="project" value="UniProtKB-KW"/>
</dbReference>